<gene>
    <name evidence="3" type="ORF">D9758_005002</name>
</gene>
<name>A0A8H5LWT6_9AGAR</name>
<organism evidence="3 4">
    <name type="scientific">Tetrapyrgos nigripes</name>
    <dbReference type="NCBI Taxonomy" id="182062"/>
    <lineage>
        <taxon>Eukaryota</taxon>
        <taxon>Fungi</taxon>
        <taxon>Dikarya</taxon>
        <taxon>Basidiomycota</taxon>
        <taxon>Agaricomycotina</taxon>
        <taxon>Agaricomycetes</taxon>
        <taxon>Agaricomycetidae</taxon>
        <taxon>Agaricales</taxon>
        <taxon>Marasmiineae</taxon>
        <taxon>Marasmiaceae</taxon>
        <taxon>Tetrapyrgos</taxon>
    </lineage>
</organism>
<feature type="compositionally biased region" description="Low complexity" evidence="2">
    <location>
        <begin position="504"/>
        <end position="520"/>
    </location>
</feature>
<dbReference type="AlphaFoldDB" id="A0A8H5LWT6"/>
<evidence type="ECO:0000256" key="1">
    <source>
        <dbReference type="SAM" id="Coils"/>
    </source>
</evidence>
<comment type="caution">
    <text evidence="3">The sequence shown here is derived from an EMBL/GenBank/DDBJ whole genome shotgun (WGS) entry which is preliminary data.</text>
</comment>
<protein>
    <submittedName>
        <fullName evidence="3">Uncharacterized protein</fullName>
    </submittedName>
</protein>
<keyword evidence="4" id="KW-1185">Reference proteome</keyword>
<dbReference type="Proteomes" id="UP000559256">
    <property type="component" value="Unassembled WGS sequence"/>
</dbReference>
<feature type="coiled-coil region" evidence="1">
    <location>
        <begin position="583"/>
        <end position="617"/>
    </location>
</feature>
<feature type="region of interest" description="Disordered" evidence="2">
    <location>
        <begin position="262"/>
        <end position="289"/>
    </location>
</feature>
<evidence type="ECO:0000313" key="3">
    <source>
        <dbReference type="EMBL" id="KAF5372231.1"/>
    </source>
</evidence>
<feature type="region of interest" description="Disordered" evidence="2">
    <location>
        <begin position="432"/>
        <end position="564"/>
    </location>
</feature>
<dbReference type="OrthoDB" id="2800708at2759"/>
<evidence type="ECO:0000313" key="4">
    <source>
        <dbReference type="Proteomes" id="UP000559256"/>
    </source>
</evidence>
<sequence length="629" mass="70302">MENRRTAGLLAALSEKDKEITDLKLALKAHTVRTSNVQTRLLATLDALDTLQTSNTQDLAEANRKYRQLKEKMHKYRIFVQECESERDEMREAVNTLVEKVEASNNYALWSHARMQISSHVAIFASSDPVAASASPNLRNDPDRNLLEYAGAVIQALTLERDLEKQEHQHNLRVANARIAILESQLALRECELESCVSHTHECFDSQSFQELETQLASLSREDAIRLLQLASAKNGALDMGNKHMLKRLDIFRTHTSSKVDASCQTTEPKDFSQEKETDATRSPATIVGDVSTPFNFDIESGVKTPVPHSRGPSSFIEDFDREIRELGSKIEAFRAEQTKLVEITRTEKLDQPKPRGYSVRDLVIPPGHDSSRNPSPEPLISPREPKDTSEFPAEQPEPDMPIRELLEQAYKASLQREKSLIEENAKLFNLLRQTEDGQAVDVEKTNDQPRDPESSNVKTDDAAQPPAQHPEIPSVQLLDDDGEMTMDLGTPLLPTPIVLRNETPFPTVSTSSSNSPSQSSERHHDDSPQNANPINPVPHPHPAARQSYSPLPMSPPDSGYPDVDFSFQNNFALSPRVGQEPISEVDIDIDRLESELEEAQKRLADGENAMSDVQDALSILRIDSEGRL</sequence>
<feature type="coiled-coil region" evidence="1">
    <location>
        <begin position="52"/>
        <end position="100"/>
    </location>
</feature>
<evidence type="ECO:0000256" key="2">
    <source>
        <dbReference type="SAM" id="MobiDB-lite"/>
    </source>
</evidence>
<dbReference type="EMBL" id="JAACJM010000006">
    <property type="protein sequence ID" value="KAF5372231.1"/>
    <property type="molecule type" value="Genomic_DNA"/>
</dbReference>
<keyword evidence="1" id="KW-0175">Coiled coil</keyword>
<feature type="compositionally biased region" description="Basic and acidic residues" evidence="2">
    <location>
        <begin position="268"/>
        <end position="280"/>
    </location>
</feature>
<accession>A0A8H5LWT6</accession>
<reference evidence="3 4" key="1">
    <citation type="journal article" date="2020" name="ISME J.">
        <title>Uncovering the hidden diversity of litter-decomposition mechanisms in mushroom-forming fungi.</title>
        <authorList>
            <person name="Floudas D."/>
            <person name="Bentzer J."/>
            <person name="Ahren D."/>
            <person name="Johansson T."/>
            <person name="Persson P."/>
            <person name="Tunlid A."/>
        </authorList>
    </citation>
    <scope>NUCLEOTIDE SEQUENCE [LARGE SCALE GENOMIC DNA]</scope>
    <source>
        <strain evidence="3 4">CBS 291.85</strain>
    </source>
</reference>
<proteinExistence type="predicted"/>
<feature type="compositionally biased region" description="Basic and acidic residues" evidence="2">
    <location>
        <begin position="442"/>
        <end position="462"/>
    </location>
</feature>
<feature type="region of interest" description="Disordered" evidence="2">
    <location>
        <begin position="346"/>
        <end position="403"/>
    </location>
</feature>